<evidence type="ECO:0000259" key="2">
    <source>
        <dbReference type="Pfam" id="PF07969"/>
    </source>
</evidence>
<dbReference type="Gene3D" id="2.30.40.10">
    <property type="entry name" value="Urease, subunit C, domain 1"/>
    <property type="match status" value="1"/>
</dbReference>
<dbReference type="PANTHER" id="PTHR22642:SF2">
    <property type="entry name" value="PROTEIN LONG AFTER FAR-RED 3"/>
    <property type="match status" value="1"/>
</dbReference>
<feature type="compositionally biased region" description="Basic and acidic residues" evidence="1">
    <location>
        <begin position="119"/>
        <end position="136"/>
    </location>
</feature>
<protein>
    <recommendedName>
        <fullName evidence="2">Amidohydrolase 3 domain-containing protein</fullName>
    </recommendedName>
</protein>
<feature type="domain" description="Amidohydrolase 3" evidence="2">
    <location>
        <begin position="57"/>
        <end position="528"/>
    </location>
</feature>
<dbReference type="CDD" id="cd01300">
    <property type="entry name" value="YtcJ_like"/>
    <property type="match status" value="1"/>
</dbReference>
<dbReference type="Gene3D" id="3.20.20.140">
    <property type="entry name" value="Metal-dependent hydrolases"/>
    <property type="match status" value="1"/>
</dbReference>
<dbReference type="InterPro" id="IPR013108">
    <property type="entry name" value="Amidohydro_3"/>
</dbReference>
<accession>A0A1H2M5J7</accession>
<dbReference type="STRING" id="546874.SAMN04488544_1398"/>
<dbReference type="InterPro" id="IPR011059">
    <property type="entry name" value="Metal-dep_hydrolase_composite"/>
</dbReference>
<feature type="region of interest" description="Disordered" evidence="1">
    <location>
        <begin position="117"/>
        <end position="136"/>
    </location>
</feature>
<dbReference type="InterPro" id="IPR032466">
    <property type="entry name" value="Metal_Hydrolase"/>
</dbReference>
<dbReference type="EMBL" id="LT629799">
    <property type="protein sequence ID" value="SDU88208.1"/>
    <property type="molecule type" value="Genomic_DNA"/>
</dbReference>
<dbReference type="AlphaFoldDB" id="A0A1H2M5J7"/>
<keyword evidence="4" id="KW-1185">Reference proteome</keyword>
<evidence type="ECO:0000313" key="4">
    <source>
        <dbReference type="Proteomes" id="UP000198825"/>
    </source>
</evidence>
<evidence type="ECO:0000256" key="1">
    <source>
        <dbReference type="SAM" id="MobiDB-lite"/>
    </source>
</evidence>
<dbReference type="Proteomes" id="UP000198825">
    <property type="component" value="Chromosome I"/>
</dbReference>
<dbReference type="Pfam" id="PF07969">
    <property type="entry name" value="Amidohydro_3"/>
    <property type="match status" value="1"/>
</dbReference>
<gene>
    <name evidence="3" type="ORF">SAMN04488544_1398</name>
</gene>
<dbReference type="InterPro" id="IPR033932">
    <property type="entry name" value="YtcJ-like"/>
</dbReference>
<dbReference type="GO" id="GO:0016810">
    <property type="term" value="F:hydrolase activity, acting on carbon-nitrogen (but not peptide) bonds"/>
    <property type="evidence" value="ECO:0007669"/>
    <property type="project" value="InterPro"/>
</dbReference>
<reference evidence="4" key="1">
    <citation type="submission" date="2016-10" db="EMBL/GenBank/DDBJ databases">
        <authorList>
            <person name="Varghese N."/>
            <person name="Submissions S."/>
        </authorList>
    </citation>
    <scope>NUCLEOTIDE SEQUENCE [LARGE SCALE GENOMIC DNA]</scope>
    <source>
        <strain evidence="4">DSM 21743</strain>
    </source>
</reference>
<dbReference type="SUPFAM" id="SSF51338">
    <property type="entry name" value="Composite domain of metallo-dependent hydrolases"/>
    <property type="match status" value="1"/>
</dbReference>
<dbReference type="SUPFAM" id="SSF51556">
    <property type="entry name" value="Metallo-dependent hydrolases"/>
    <property type="match status" value="1"/>
</dbReference>
<evidence type="ECO:0000313" key="3">
    <source>
        <dbReference type="EMBL" id="SDU88208.1"/>
    </source>
</evidence>
<dbReference type="Gene3D" id="3.10.310.70">
    <property type="match status" value="1"/>
</dbReference>
<name>A0A1H2M5J7_9ACTN</name>
<dbReference type="PANTHER" id="PTHR22642">
    <property type="entry name" value="IMIDAZOLONEPROPIONASE"/>
    <property type="match status" value="1"/>
</dbReference>
<sequence length="537" mass="55578">MPFTARTPGTLGRVILHGGTVVVPGRAPVEAIAVRDGRVLAVGSSEEVRAAEPGGPVVDLDGRLVTPAFVDAHLHAVQGGLASAGVDLHGVSSVEELLHRVRAYVERTPGRGVVLGQGWDERSWPDPRPPSRAELDEAGRGRPLYLARVDVHSAVVSSALLAALPGIEGLTGWSEDGPLTQDAHHVCRGRLDILTTDAERRSAARTVLAEAAALGVGEVHELGGPHLGPVADLERVRDEGHDLGLRVVTYWGELASDAAFARMESVGARGLAGDLCVDGAIGSRTAALVEDYADGPGRGAQYLDADELTAHLRACTLRGVSGGFHCIGDAGVSAAVEGLRRVAQELGEERVRAARHRLEHVEMVAAADLPLLARLGVTASVQPAFDAAWGGPGELYEERVGARSSTMNPFASMLHARVPVAFGTDAPVTAVAGWAMVRDAVRHRRPAERMRVAEAFRCATVGGHAAAGDDASGTLAVGAPAHLAVWDTEPSRLDPATGLPLLAGDAGGDADPGLPVCAATLVEGRVVFDGGAVLASV</sequence>
<organism evidence="3 4">
    <name type="scientific">Microlunatus sagamiharensis</name>
    <dbReference type="NCBI Taxonomy" id="546874"/>
    <lineage>
        <taxon>Bacteria</taxon>
        <taxon>Bacillati</taxon>
        <taxon>Actinomycetota</taxon>
        <taxon>Actinomycetes</taxon>
        <taxon>Propionibacteriales</taxon>
        <taxon>Propionibacteriaceae</taxon>
        <taxon>Microlunatus</taxon>
    </lineage>
</organism>
<proteinExistence type="predicted"/>